<sequence>MTGPGDLRSAAGRVAQLVEGHQLGEAIRCWLRAAADVGERLGQVDPYAAHVARTVLGSAQPGCSVENSPLE</sequence>
<evidence type="ECO:0000313" key="2">
    <source>
        <dbReference type="Proteomes" id="UP001240150"/>
    </source>
</evidence>
<name>A0ABY8WIM2_9ACTN</name>
<dbReference type="EMBL" id="CP126980">
    <property type="protein sequence ID" value="WIM97714.1"/>
    <property type="molecule type" value="Genomic_DNA"/>
</dbReference>
<keyword evidence="2" id="KW-1185">Reference proteome</keyword>
<accession>A0ABY8WIM2</accession>
<dbReference type="Proteomes" id="UP001240150">
    <property type="component" value="Chromosome"/>
</dbReference>
<evidence type="ECO:0000313" key="1">
    <source>
        <dbReference type="EMBL" id="WIM97714.1"/>
    </source>
</evidence>
<reference evidence="1 2" key="1">
    <citation type="submission" date="2023-06" db="EMBL/GenBank/DDBJ databases">
        <authorList>
            <person name="Yushchuk O."/>
            <person name="Binda E."/>
            <person name="Ruckert-Reed C."/>
            <person name="Fedorenko V."/>
            <person name="Kalinowski J."/>
            <person name="Marinelli F."/>
        </authorList>
    </citation>
    <scope>NUCLEOTIDE SEQUENCE [LARGE SCALE GENOMIC DNA]</scope>
    <source>
        <strain evidence="1 2">NRRL 3884</strain>
    </source>
</reference>
<proteinExistence type="predicted"/>
<gene>
    <name evidence="1" type="ORF">ACTOB_001262</name>
</gene>
<dbReference type="RefSeq" id="WP_284919110.1">
    <property type="nucleotide sequence ID" value="NZ_CP126980.1"/>
</dbReference>
<evidence type="ECO:0008006" key="3">
    <source>
        <dbReference type="Google" id="ProtNLM"/>
    </source>
</evidence>
<protein>
    <recommendedName>
        <fullName evidence="3">ANTAR domain-containing protein</fullName>
    </recommendedName>
</protein>
<organism evidence="1 2">
    <name type="scientific">Actinoplanes oblitus</name>
    <dbReference type="NCBI Taxonomy" id="3040509"/>
    <lineage>
        <taxon>Bacteria</taxon>
        <taxon>Bacillati</taxon>
        <taxon>Actinomycetota</taxon>
        <taxon>Actinomycetes</taxon>
        <taxon>Micromonosporales</taxon>
        <taxon>Micromonosporaceae</taxon>
        <taxon>Actinoplanes</taxon>
    </lineage>
</organism>